<evidence type="ECO:0000256" key="4">
    <source>
        <dbReference type="ARBA" id="ARBA00023002"/>
    </source>
</evidence>
<keyword evidence="5 8" id="KW-0408">Iron</keyword>
<dbReference type="InterPro" id="IPR008331">
    <property type="entry name" value="Ferritin_DPS_dom"/>
</dbReference>
<name>A0A4E0RAT6_FASHE</name>
<keyword evidence="3 8" id="KW-0479">Metal-binding</keyword>
<evidence type="ECO:0000256" key="9">
    <source>
        <dbReference type="RuleBase" id="RU361145"/>
    </source>
</evidence>
<comment type="caution">
    <text evidence="11">The sequence shown here is derived from an EMBL/GenBank/DDBJ whole genome shotgun (WGS) entry which is preliminary data.</text>
</comment>
<dbReference type="PANTHER" id="PTHR11431">
    <property type="entry name" value="FERRITIN"/>
    <property type="match status" value="1"/>
</dbReference>
<feature type="binding site" evidence="8">
    <location>
        <position position="104"/>
    </location>
    <ligand>
        <name>Fe cation</name>
        <dbReference type="ChEBI" id="CHEBI:24875"/>
        <label>1</label>
    </ligand>
</feature>
<comment type="similarity">
    <text evidence="1 9">Belongs to the ferritin family.</text>
</comment>
<keyword evidence="4 9" id="KW-0560">Oxidoreductase</keyword>
<evidence type="ECO:0000256" key="3">
    <source>
        <dbReference type="ARBA" id="ARBA00022723"/>
    </source>
</evidence>
<evidence type="ECO:0000256" key="6">
    <source>
        <dbReference type="ARBA" id="ARBA00025111"/>
    </source>
</evidence>
<dbReference type="GO" id="GO:0008198">
    <property type="term" value="F:ferrous iron binding"/>
    <property type="evidence" value="ECO:0007669"/>
    <property type="project" value="TreeGrafter"/>
</dbReference>
<evidence type="ECO:0000256" key="7">
    <source>
        <dbReference type="ARBA" id="ARBA00047990"/>
    </source>
</evidence>
<dbReference type="GO" id="GO:0008199">
    <property type="term" value="F:ferric iron binding"/>
    <property type="evidence" value="ECO:0007669"/>
    <property type="project" value="InterPro"/>
</dbReference>
<protein>
    <recommendedName>
        <fullName evidence="9">Ferritin</fullName>
        <ecNumber evidence="9">1.16.3.1</ecNumber>
    </recommendedName>
</protein>
<comment type="function">
    <text evidence="9">Stores iron in a soluble, non-toxic, readily available form. Important for iron homeostasis. Iron is taken up in the ferrous form and deposited as ferric hydroxides after oxidation.</text>
</comment>
<dbReference type="PANTHER" id="PTHR11431:SF75">
    <property type="entry name" value="FERRITIN"/>
    <property type="match status" value="1"/>
</dbReference>
<evidence type="ECO:0000256" key="1">
    <source>
        <dbReference type="ARBA" id="ARBA00007513"/>
    </source>
</evidence>
<proteinExistence type="inferred from homology"/>
<comment type="catalytic activity">
    <reaction evidence="7 9">
        <text>4 Fe(2+) + O2 + 4 H(+) = 4 Fe(3+) + 2 H2O</text>
        <dbReference type="Rhea" id="RHEA:11148"/>
        <dbReference type="ChEBI" id="CHEBI:15377"/>
        <dbReference type="ChEBI" id="CHEBI:15378"/>
        <dbReference type="ChEBI" id="CHEBI:15379"/>
        <dbReference type="ChEBI" id="CHEBI:29033"/>
        <dbReference type="ChEBI" id="CHEBI:29034"/>
        <dbReference type="EC" id="1.16.3.1"/>
    </reaction>
</comment>
<dbReference type="EC" id="1.16.3.1" evidence="9"/>
<organism evidence="11 12">
    <name type="scientific">Fasciola hepatica</name>
    <name type="common">Liver fluke</name>
    <dbReference type="NCBI Taxonomy" id="6192"/>
    <lineage>
        <taxon>Eukaryota</taxon>
        <taxon>Metazoa</taxon>
        <taxon>Spiralia</taxon>
        <taxon>Lophotrochozoa</taxon>
        <taxon>Platyhelminthes</taxon>
        <taxon>Trematoda</taxon>
        <taxon>Digenea</taxon>
        <taxon>Plagiorchiida</taxon>
        <taxon>Echinostomata</taxon>
        <taxon>Echinostomatoidea</taxon>
        <taxon>Fasciolidae</taxon>
        <taxon>Fasciola</taxon>
    </lineage>
</organism>
<dbReference type="InterPro" id="IPR009040">
    <property type="entry name" value="Ferritin-like_diiron"/>
</dbReference>
<dbReference type="SUPFAM" id="SSF47240">
    <property type="entry name" value="Ferritin-like"/>
    <property type="match status" value="1"/>
</dbReference>
<dbReference type="GO" id="GO:0005737">
    <property type="term" value="C:cytoplasm"/>
    <property type="evidence" value="ECO:0007669"/>
    <property type="project" value="TreeGrafter"/>
</dbReference>
<feature type="domain" description="Ferritin-like diiron" evidence="10">
    <location>
        <begin position="5"/>
        <end position="156"/>
    </location>
</feature>
<comment type="function">
    <text evidence="6">Stores iron in a soluble, non-toxic, readily available form. Important for iron homeostasis. Has ferroxidase activity. Iron is taken up in the ferrous form and deposited as ferric hydroxides after oxidation.</text>
</comment>
<reference evidence="11" key="1">
    <citation type="submission" date="2019-03" db="EMBL/GenBank/DDBJ databases">
        <title>Improved annotation for the trematode Fasciola hepatica.</title>
        <authorList>
            <person name="Choi Y.-J."/>
            <person name="Martin J."/>
            <person name="Mitreva M."/>
        </authorList>
    </citation>
    <scope>NUCLEOTIDE SEQUENCE [LARGE SCALE GENOMIC DNA]</scope>
</reference>
<evidence type="ECO:0000259" key="10">
    <source>
        <dbReference type="PROSITE" id="PS50905"/>
    </source>
</evidence>
<evidence type="ECO:0000256" key="8">
    <source>
        <dbReference type="PIRSR" id="PIRSR601519-1"/>
    </source>
</evidence>
<feature type="binding site" evidence="8">
    <location>
        <position position="59"/>
    </location>
    <ligand>
        <name>Fe cation</name>
        <dbReference type="ChEBI" id="CHEBI:24875"/>
        <label>1</label>
    </ligand>
</feature>
<evidence type="ECO:0000313" key="11">
    <source>
        <dbReference type="EMBL" id="THD23464.1"/>
    </source>
</evidence>
<dbReference type="AlphaFoldDB" id="A0A4E0RAT6"/>
<dbReference type="InterPro" id="IPR012347">
    <property type="entry name" value="Ferritin-like"/>
</dbReference>
<dbReference type="InterPro" id="IPR001519">
    <property type="entry name" value="Ferritin"/>
</dbReference>
<dbReference type="PROSITE" id="PS50905">
    <property type="entry name" value="FERRITIN_LIKE"/>
    <property type="match status" value="1"/>
</dbReference>
<dbReference type="Proteomes" id="UP000230066">
    <property type="component" value="Unassembled WGS sequence"/>
</dbReference>
<keyword evidence="2 9" id="KW-0409">Iron storage</keyword>
<keyword evidence="12" id="KW-1185">Reference proteome</keyword>
<dbReference type="InterPro" id="IPR009078">
    <property type="entry name" value="Ferritin-like_SF"/>
</dbReference>
<dbReference type="Pfam" id="PF00210">
    <property type="entry name" value="Ferritin"/>
    <property type="match status" value="1"/>
</dbReference>
<accession>A0A4E0RAT6</accession>
<feature type="binding site" evidence="8">
    <location>
        <position position="138"/>
    </location>
    <ligand>
        <name>Fe cation</name>
        <dbReference type="ChEBI" id="CHEBI:24875"/>
        <label>1</label>
    </ligand>
</feature>
<dbReference type="Gene3D" id="1.20.1260.10">
    <property type="match status" value="1"/>
</dbReference>
<dbReference type="GO" id="GO:0006826">
    <property type="term" value="P:iron ion transport"/>
    <property type="evidence" value="ECO:0007669"/>
    <property type="project" value="InterPro"/>
</dbReference>
<evidence type="ECO:0000313" key="12">
    <source>
        <dbReference type="Proteomes" id="UP000230066"/>
    </source>
</evidence>
<dbReference type="GO" id="GO:0004322">
    <property type="term" value="F:ferroxidase activity"/>
    <property type="evidence" value="ECO:0007669"/>
    <property type="project" value="UniProtKB-EC"/>
</dbReference>
<dbReference type="GO" id="GO:0006879">
    <property type="term" value="P:intracellular iron ion homeostasis"/>
    <property type="evidence" value="ECO:0007669"/>
    <property type="project" value="UniProtKB-KW"/>
</dbReference>
<gene>
    <name evidence="11" type="ORF">D915_005807</name>
</gene>
<evidence type="ECO:0000256" key="2">
    <source>
        <dbReference type="ARBA" id="ARBA00022434"/>
    </source>
</evidence>
<sequence>MHTRANFPKECEHMLNELISRWWSMERTYWHMSSICGSETNLSGFRSCFRLCSLRARIHMETFLRFLIIRGGVFQVDTIKPLVQIPNKNEGGMGHLMQITYEMESEMEQKLRDFYALAKEKNDINTSEFIESGILRRQMEALKWCVYHISGLRHCNNDFTYDKIEMLPMTRTWKSRNFRKFRTPVERDWLFSFDRMTLDHTDEEHGTCLFRCGSICRCKCDSQCPNERNTTGDYFGSVFEI</sequence>
<dbReference type="EMBL" id="JXXN02002131">
    <property type="protein sequence ID" value="THD23464.1"/>
    <property type="molecule type" value="Genomic_DNA"/>
</dbReference>
<evidence type="ECO:0000256" key="5">
    <source>
        <dbReference type="ARBA" id="ARBA00023004"/>
    </source>
</evidence>